<evidence type="ECO:0000313" key="2">
    <source>
        <dbReference type="EMBL" id="MBI4727795.1"/>
    </source>
</evidence>
<dbReference type="Pfam" id="PF01976">
    <property type="entry name" value="DUF116"/>
    <property type="match status" value="1"/>
</dbReference>
<feature type="transmembrane region" description="Helical" evidence="1">
    <location>
        <begin position="40"/>
        <end position="65"/>
    </location>
</feature>
<keyword evidence="1" id="KW-0472">Membrane</keyword>
<name>A0A933IAV4_UNCT6</name>
<dbReference type="EMBL" id="JACQXR010000158">
    <property type="protein sequence ID" value="MBI4727795.1"/>
    <property type="molecule type" value="Genomic_DNA"/>
</dbReference>
<dbReference type="PANTHER" id="PTHR43801:SF1">
    <property type="entry name" value="POLYPRENYL SYNTHETASE"/>
    <property type="match status" value="1"/>
</dbReference>
<keyword evidence="1" id="KW-1133">Transmembrane helix</keyword>
<dbReference type="AlphaFoldDB" id="A0A933IAV4"/>
<proteinExistence type="predicted"/>
<protein>
    <submittedName>
        <fullName evidence="2">DUF116 domain-containing protein</fullName>
    </submittedName>
</protein>
<comment type="caution">
    <text evidence="2">The sequence shown here is derived from an EMBL/GenBank/DDBJ whole genome shotgun (WGS) entry which is preliminary data.</text>
</comment>
<organism evidence="2 3">
    <name type="scientific">candidate division TA06 bacterium</name>
    <dbReference type="NCBI Taxonomy" id="2250710"/>
    <lineage>
        <taxon>Bacteria</taxon>
        <taxon>Bacteria division TA06</taxon>
    </lineage>
</organism>
<dbReference type="InterPro" id="IPR002829">
    <property type="entry name" value="DUF116"/>
</dbReference>
<evidence type="ECO:0000313" key="3">
    <source>
        <dbReference type="Proteomes" id="UP000736328"/>
    </source>
</evidence>
<dbReference type="Proteomes" id="UP000736328">
    <property type="component" value="Unassembled WGS sequence"/>
</dbReference>
<accession>A0A933IAV4</accession>
<dbReference type="PANTHER" id="PTHR43801">
    <property type="entry name" value="NUCLEOTIDE-BINDING PROTEIN-RELATED"/>
    <property type="match status" value="1"/>
</dbReference>
<sequence length="257" mass="27877">MSNDKKIFLSLSLLSLLLLAGAVAALFWLVVPRLQQLGGWLFYVAVIAAVLFLLVVSGGLFLLFLSAITEKDFLFPHGKKQVTVKVLYPINLMLGYLLGIGREKIGESFVAFNNALVRASRKRLDPARILILLPHCLQLADCPHRVTSDIKNCQRCGKCPLAGLAGIAGETGAQISVATGGTLARRVIVETRPTAILAVACERDMVSGIHDVYPIPVYGILNQRPHGPCRNTQVGMDQVVQGLSVLLGREAKWNQGK</sequence>
<evidence type="ECO:0000256" key="1">
    <source>
        <dbReference type="SAM" id="Phobius"/>
    </source>
</evidence>
<keyword evidence="1" id="KW-0812">Transmembrane</keyword>
<reference evidence="2" key="1">
    <citation type="submission" date="2020-07" db="EMBL/GenBank/DDBJ databases">
        <title>Huge and variable diversity of episymbiotic CPR bacteria and DPANN archaea in groundwater ecosystems.</title>
        <authorList>
            <person name="He C.Y."/>
            <person name="Keren R."/>
            <person name="Whittaker M."/>
            <person name="Farag I.F."/>
            <person name="Doudna J."/>
            <person name="Cate J.H.D."/>
            <person name="Banfield J.F."/>
        </authorList>
    </citation>
    <scope>NUCLEOTIDE SEQUENCE</scope>
    <source>
        <strain evidence="2">NC_groundwater_1520_Pr4_B-0.1um_53_5</strain>
    </source>
</reference>
<gene>
    <name evidence="2" type="ORF">HY768_11370</name>
</gene>